<feature type="region of interest" description="Disordered" evidence="1">
    <location>
        <begin position="162"/>
        <end position="196"/>
    </location>
</feature>
<keyword evidence="3" id="KW-1185">Reference proteome</keyword>
<evidence type="ECO:0000256" key="1">
    <source>
        <dbReference type="SAM" id="MobiDB-lite"/>
    </source>
</evidence>
<protein>
    <submittedName>
        <fullName evidence="2">Uncharacterized protein</fullName>
    </submittedName>
</protein>
<feature type="compositionally biased region" description="Basic and acidic residues" evidence="1">
    <location>
        <begin position="185"/>
        <end position="196"/>
    </location>
</feature>
<organism evidence="2 3">
    <name type="scientific">Brassica cretica</name>
    <name type="common">Mustard</name>
    <dbReference type="NCBI Taxonomy" id="69181"/>
    <lineage>
        <taxon>Eukaryota</taxon>
        <taxon>Viridiplantae</taxon>
        <taxon>Streptophyta</taxon>
        <taxon>Embryophyta</taxon>
        <taxon>Tracheophyta</taxon>
        <taxon>Spermatophyta</taxon>
        <taxon>Magnoliopsida</taxon>
        <taxon>eudicotyledons</taxon>
        <taxon>Gunneridae</taxon>
        <taxon>Pentapetalae</taxon>
        <taxon>rosids</taxon>
        <taxon>malvids</taxon>
        <taxon>Brassicales</taxon>
        <taxon>Brassicaceae</taxon>
        <taxon>Brassiceae</taxon>
        <taxon>Brassica</taxon>
    </lineage>
</organism>
<evidence type="ECO:0000313" key="3">
    <source>
        <dbReference type="Proteomes" id="UP000266723"/>
    </source>
</evidence>
<proteinExistence type="predicted"/>
<sequence>MVQEKHKLMNQVVFSLLKTSSSRRPEQSLEAMDAIWERSSGSEPSSSSSVFFVSANGIEAQDSLPPPLTLLRLATGEERERGVTEMRRCDETLTRSLKWKQVNLNPIISRRRNKFSEIDLWIKACSRPVTMTTNSDRCDVCADEEVRRLHRRQLDQVLIQDTKYPDDKKNKTLHSNSKMKLLAKATREKTRREYQN</sequence>
<comment type="caution">
    <text evidence="2">The sequence shown here is derived from an EMBL/GenBank/DDBJ whole genome shotgun (WGS) entry which is preliminary data.</text>
</comment>
<gene>
    <name evidence="2" type="ORF">DY000_02041096</name>
</gene>
<name>A0ABQ7BMZ1_BRACR</name>
<accession>A0ABQ7BMZ1</accession>
<evidence type="ECO:0000313" key="2">
    <source>
        <dbReference type="EMBL" id="KAF3533938.1"/>
    </source>
</evidence>
<dbReference type="Proteomes" id="UP000266723">
    <property type="component" value="Unassembled WGS sequence"/>
</dbReference>
<reference evidence="2 3" key="1">
    <citation type="journal article" date="2020" name="BMC Genomics">
        <title>Intraspecific diversification of the crop wild relative Brassica cretica Lam. using demographic model selection.</title>
        <authorList>
            <person name="Kioukis A."/>
            <person name="Michalopoulou V.A."/>
            <person name="Briers L."/>
            <person name="Pirintsos S."/>
            <person name="Studholme D.J."/>
            <person name="Pavlidis P."/>
            <person name="Sarris P.F."/>
        </authorList>
    </citation>
    <scope>NUCLEOTIDE SEQUENCE [LARGE SCALE GENOMIC DNA]</scope>
    <source>
        <strain evidence="3">cv. PFS-1207/04</strain>
    </source>
</reference>
<dbReference type="EMBL" id="QGKV02001507">
    <property type="protein sequence ID" value="KAF3533938.1"/>
    <property type="molecule type" value="Genomic_DNA"/>
</dbReference>